<keyword evidence="2" id="KW-0597">Phosphoprotein</keyword>
<dbReference type="InterPro" id="IPR014031">
    <property type="entry name" value="Ketoacyl_synth_C"/>
</dbReference>
<dbReference type="Proteomes" id="UP001597079">
    <property type="component" value="Unassembled WGS sequence"/>
</dbReference>
<proteinExistence type="predicted"/>
<dbReference type="PANTHER" id="PTHR43775">
    <property type="entry name" value="FATTY ACID SYNTHASE"/>
    <property type="match status" value="1"/>
</dbReference>
<dbReference type="SUPFAM" id="SSF51735">
    <property type="entry name" value="NAD(P)-binding Rossmann-fold domains"/>
    <property type="match status" value="1"/>
</dbReference>
<dbReference type="Pfam" id="PF00550">
    <property type="entry name" value="PP-binding"/>
    <property type="match status" value="1"/>
</dbReference>
<dbReference type="Gene3D" id="3.40.47.10">
    <property type="match status" value="1"/>
</dbReference>
<dbReference type="InterPro" id="IPR036291">
    <property type="entry name" value="NAD(P)-bd_dom_sf"/>
</dbReference>
<dbReference type="Gene3D" id="1.10.1240.100">
    <property type="match status" value="1"/>
</dbReference>
<feature type="region of interest" description="Disordered" evidence="4">
    <location>
        <begin position="1"/>
        <end position="21"/>
    </location>
</feature>
<dbReference type="CDD" id="cd00833">
    <property type="entry name" value="PKS"/>
    <property type="match status" value="1"/>
</dbReference>
<dbReference type="SUPFAM" id="SSF53901">
    <property type="entry name" value="Thiolase-like"/>
    <property type="match status" value="1"/>
</dbReference>
<dbReference type="InterPro" id="IPR020841">
    <property type="entry name" value="PKS_Beta-ketoAc_synthase_dom"/>
</dbReference>
<accession>A0ABW4JMV6</accession>
<dbReference type="InterPro" id="IPR050091">
    <property type="entry name" value="PKS_NRPS_Biosynth_Enz"/>
</dbReference>
<evidence type="ECO:0000259" key="6">
    <source>
        <dbReference type="PROSITE" id="PS52004"/>
    </source>
</evidence>
<dbReference type="InterPro" id="IPR013120">
    <property type="entry name" value="FAR_NAD-bd"/>
</dbReference>
<dbReference type="InterPro" id="IPR014030">
    <property type="entry name" value="Ketoacyl_synth_N"/>
</dbReference>
<dbReference type="EMBL" id="JBHUCX010000062">
    <property type="protein sequence ID" value="MFD1676435.1"/>
    <property type="molecule type" value="Genomic_DNA"/>
</dbReference>
<dbReference type="InterPro" id="IPR036736">
    <property type="entry name" value="ACP-like_sf"/>
</dbReference>
<evidence type="ECO:0000256" key="1">
    <source>
        <dbReference type="ARBA" id="ARBA00022450"/>
    </source>
</evidence>
<dbReference type="RefSeq" id="WP_377944337.1">
    <property type="nucleotide sequence ID" value="NZ_JBHUCX010000062.1"/>
</dbReference>
<feature type="domain" description="Carrier" evidence="5">
    <location>
        <begin position="694"/>
        <end position="767"/>
    </location>
</feature>
<keyword evidence="8" id="KW-1185">Reference proteome</keyword>
<feature type="domain" description="Ketosynthase family 3 (KS3)" evidence="6">
    <location>
        <begin position="28"/>
        <end position="454"/>
    </location>
</feature>
<gene>
    <name evidence="7" type="ORF">ACFSB2_17165</name>
</gene>
<dbReference type="Gene3D" id="3.40.50.720">
    <property type="entry name" value="NAD(P)-binding Rossmann-like Domain"/>
    <property type="match status" value="1"/>
</dbReference>
<keyword evidence="1" id="KW-0596">Phosphopantetheine</keyword>
<dbReference type="Pfam" id="PF00109">
    <property type="entry name" value="ketoacyl-synt"/>
    <property type="match status" value="1"/>
</dbReference>
<keyword evidence="3" id="KW-0808">Transferase</keyword>
<dbReference type="InterPro" id="IPR009081">
    <property type="entry name" value="PP-bd_ACP"/>
</dbReference>
<evidence type="ECO:0000313" key="7">
    <source>
        <dbReference type="EMBL" id="MFD1676435.1"/>
    </source>
</evidence>
<dbReference type="SUPFAM" id="SSF47336">
    <property type="entry name" value="ACP-like"/>
    <property type="match status" value="1"/>
</dbReference>
<protein>
    <submittedName>
        <fullName evidence="7">Beta-ketoacyl synthase N-terminal-like domain-containing protein</fullName>
    </submittedName>
</protein>
<name>A0ABW4JMV6_9BACL</name>
<dbReference type="Pfam" id="PF22621">
    <property type="entry name" value="CurL-like_PKS_C"/>
    <property type="match status" value="1"/>
</dbReference>
<evidence type="ECO:0000259" key="5">
    <source>
        <dbReference type="PROSITE" id="PS50075"/>
    </source>
</evidence>
<comment type="caution">
    <text evidence="7">The sequence shown here is derived from an EMBL/GenBank/DDBJ whole genome shotgun (WGS) entry which is preliminary data.</text>
</comment>
<dbReference type="PANTHER" id="PTHR43775:SF37">
    <property type="entry name" value="SI:DKEY-61P9.11"/>
    <property type="match status" value="1"/>
</dbReference>
<evidence type="ECO:0000256" key="4">
    <source>
        <dbReference type="SAM" id="MobiDB-lite"/>
    </source>
</evidence>
<dbReference type="Pfam" id="PF02801">
    <property type="entry name" value="Ketoacyl-synt_C"/>
    <property type="match status" value="1"/>
</dbReference>
<dbReference type="Gene3D" id="1.10.1200.10">
    <property type="entry name" value="ACP-like"/>
    <property type="match status" value="1"/>
</dbReference>
<evidence type="ECO:0000256" key="2">
    <source>
        <dbReference type="ARBA" id="ARBA00022553"/>
    </source>
</evidence>
<feature type="compositionally biased region" description="Polar residues" evidence="4">
    <location>
        <begin position="7"/>
        <end position="21"/>
    </location>
</feature>
<evidence type="ECO:0000313" key="8">
    <source>
        <dbReference type="Proteomes" id="UP001597079"/>
    </source>
</evidence>
<dbReference type="Pfam" id="PF07993">
    <property type="entry name" value="NAD_binding_4"/>
    <property type="match status" value="1"/>
</dbReference>
<organism evidence="7 8">
    <name type="scientific">Alicyclobacillus fodiniaquatilis</name>
    <dbReference type="NCBI Taxonomy" id="1661150"/>
    <lineage>
        <taxon>Bacteria</taxon>
        <taxon>Bacillati</taxon>
        <taxon>Bacillota</taxon>
        <taxon>Bacilli</taxon>
        <taxon>Bacillales</taxon>
        <taxon>Alicyclobacillaceae</taxon>
        <taxon>Alicyclobacillus</taxon>
    </lineage>
</organism>
<reference evidence="8" key="1">
    <citation type="journal article" date="2019" name="Int. J. Syst. Evol. Microbiol.">
        <title>The Global Catalogue of Microorganisms (GCM) 10K type strain sequencing project: providing services to taxonomists for standard genome sequencing and annotation.</title>
        <authorList>
            <consortium name="The Broad Institute Genomics Platform"/>
            <consortium name="The Broad Institute Genome Sequencing Center for Infectious Disease"/>
            <person name="Wu L."/>
            <person name="Ma J."/>
        </authorList>
    </citation>
    <scope>NUCLEOTIDE SEQUENCE [LARGE SCALE GENOMIC DNA]</scope>
    <source>
        <strain evidence="8">CGMCC 1.12286</strain>
    </source>
</reference>
<dbReference type="InterPro" id="IPR016039">
    <property type="entry name" value="Thiolase-like"/>
</dbReference>
<dbReference type="PROSITE" id="PS52004">
    <property type="entry name" value="KS3_2"/>
    <property type="match status" value="1"/>
</dbReference>
<dbReference type="PROSITE" id="PS50075">
    <property type="entry name" value="CARRIER"/>
    <property type="match status" value="1"/>
</dbReference>
<evidence type="ECO:0000256" key="3">
    <source>
        <dbReference type="ARBA" id="ARBA00022679"/>
    </source>
</evidence>
<dbReference type="SMART" id="SM00825">
    <property type="entry name" value="PKS_KS"/>
    <property type="match status" value="1"/>
</dbReference>
<sequence>MSKLLNFKQNDSTPNSTKSASRINEVSMKEIAIIGAAVYYPKAENLDDFWKNLMEEVDCSGDLPTSRENDISKYLQFNNLLKEDTKFFKGSYLEEVDKFDYKYFGLTPKEAELMDPNQRLFLQTAWKALEDAGYGGEKLVGSKTGVYVSSESRKGLSYQQLIHDIEPESLVYSLPGNSVSMIPSRISYILDLHGPAVMIDTACSGALATVHLASQALRNGEIDQAIAGGVKINFLPLDVNMRVGIESSDGRTKTFSDNSDGTTVGEGVAALILKPLYKAIRDKDHVYAAIKGSAMNHDGHAIGVTAPNMLAQEQLILDAWKDAGVNPENISYIEAHGTGTLLGDPIEIGGIQRAFKRFTDRKQFCAIGSVKSNMSHTDNLAGVTGLLKTIMSLKHKKIPATLYFEKPNHKIAFEESPVYVNDTLSEWMSEGVPLQCGVSAFGMSGTNCHVVLEEAPLRQRHHLDELSGPHLLTLSAVSKQSLERIIADYRQRLAEITESETHLADVCFTANTGRGHYQHRLAVIAHDVPDLLEKLNRLDLDKWSQGAEGTIFYNAQARSFQSEKANGYLEESAATLQNRETILVSLAGLYVQGAAINWDMLYDRLPVQRVSLPTYPFERTRCWMDISLNPNINIQSQELLQTHLELLTYLQKQTQSDETNKEKLQGFIRILKKYSPSEEHPVKRKIELTGRESGFYTQKELEIAEIWQKVLGITTLNIHDDFFTLGGDSFIAIQIVSQLHKNYEISLNDVFTYTTLENMAANLNKRPENTQNKIETLKQFANRSEQYLLENSDYVEREQAAYRKRNDAYKELNLQEIKTYQHILITGVTGYLGIHLMFDILKATDSDVHVLIRSNSVKAAESRLAAKWQYYFADNLLENEAYRSRVRIVIGDLTKEHFGMSLQTYETLTGMVDCVIHAAGLVKHFGTYDSFEETNVKGTERLVQFSLQGIQKDFNMISSTAVARGRVQNEQLVVYSEYDTNIGQEINNPYGKSKLEAEKVVLAAREQGLNCHIFRVGNIMFDSKTGRFQENIEDNGLYTILKAMIKMRLFPDIQTTEIDFSYIDYVSRSICLLFNRKHLENEIFHIFNPNKSSLFEVAEAVRKHFSSLQIVSFNEFVDFISERSADPDLSSDINNLLLHMGFFDYLGNGGGGTHFHVLADKTALLLEKMGVNWNKPTQDQMDMMLAHCLESNFI</sequence>